<reference evidence="6 7" key="1">
    <citation type="submission" date="2016-03" db="EMBL/GenBank/DDBJ databases">
        <title>Complete genome sequence of Shewanella psychrophila WP2, a deep sea bacterium isolated from west Pacific sediment.</title>
        <authorList>
            <person name="Xu G."/>
            <person name="Jian H."/>
        </authorList>
    </citation>
    <scope>NUCLEOTIDE SEQUENCE [LARGE SCALE GENOMIC DNA]</scope>
    <source>
        <strain evidence="6 7">WP2</strain>
    </source>
</reference>
<keyword evidence="7" id="KW-1185">Reference proteome</keyword>
<dbReference type="Pfam" id="PF00126">
    <property type="entry name" value="HTH_1"/>
    <property type="match status" value="1"/>
</dbReference>
<comment type="similarity">
    <text evidence="1">Belongs to the LysR transcriptional regulatory family.</text>
</comment>
<dbReference type="AlphaFoldDB" id="A0A1S6HRH6"/>
<keyword evidence="2" id="KW-0805">Transcription regulation</keyword>
<feature type="domain" description="HTH lysR-type" evidence="5">
    <location>
        <begin position="6"/>
        <end position="63"/>
    </location>
</feature>
<keyword evidence="3" id="KW-0238">DNA-binding</keyword>
<dbReference type="InterPro" id="IPR058163">
    <property type="entry name" value="LysR-type_TF_proteobact-type"/>
</dbReference>
<dbReference type="InterPro" id="IPR036390">
    <property type="entry name" value="WH_DNA-bd_sf"/>
</dbReference>
<dbReference type="Proteomes" id="UP000189545">
    <property type="component" value="Chromosome"/>
</dbReference>
<dbReference type="InterPro" id="IPR000847">
    <property type="entry name" value="LysR_HTH_N"/>
</dbReference>
<dbReference type="PRINTS" id="PR00039">
    <property type="entry name" value="HTHLYSR"/>
</dbReference>
<evidence type="ECO:0000256" key="1">
    <source>
        <dbReference type="ARBA" id="ARBA00009437"/>
    </source>
</evidence>
<gene>
    <name evidence="6" type="ORF">Sps_02978</name>
</gene>
<organism evidence="6 7">
    <name type="scientific">Shewanella psychrophila</name>
    <dbReference type="NCBI Taxonomy" id="225848"/>
    <lineage>
        <taxon>Bacteria</taxon>
        <taxon>Pseudomonadati</taxon>
        <taxon>Pseudomonadota</taxon>
        <taxon>Gammaproteobacteria</taxon>
        <taxon>Alteromonadales</taxon>
        <taxon>Shewanellaceae</taxon>
        <taxon>Shewanella</taxon>
    </lineage>
</organism>
<keyword evidence="4" id="KW-0804">Transcription</keyword>
<dbReference type="SUPFAM" id="SSF46785">
    <property type="entry name" value="Winged helix' DNA-binding domain"/>
    <property type="match status" value="1"/>
</dbReference>
<dbReference type="GO" id="GO:0003700">
    <property type="term" value="F:DNA-binding transcription factor activity"/>
    <property type="evidence" value="ECO:0007669"/>
    <property type="project" value="InterPro"/>
</dbReference>
<sequence>MTKSEINLADVKAFTVIAEQGSFTKAAEVLNCSRSHLSKQLTHLESCLGVTLITRTTRAQRLTAQGEVFFTRCRTALFWSNRSGHHDCG</sequence>
<dbReference type="EMBL" id="CP014782">
    <property type="protein sequence ID" value="AQS38125.1"/>
    <property type="molecule type" value="Genomic_DNA"/>
</dbReference>
<dbReference type="PANTHER" id="PTHR30537:SF5">
    <property type="entry name" value="HTH-TYPE TRANSCRIPTIONAL ACTIVATOR TTDR-RELATED"/>
    <property type="match status" value="1"/>
</dbReference>
<dbReference type="FunFam" id="1.10.10.10:FF:000001">
    <property type="entry name" value="LysR family transcriptional regulator"/>
    <property type="match status" value="1"/>
</dbReference>
<dbReference type="GO" id="GO:0006351">
    <property type="term" value="P:DNA-templated transcription"/>
    <property type="evidence" value="ECO:0007669"/>
    <property type="project" value="TreeGrafter"/>
</dbReference>
<accession>A0A1S6HRH6</accession>
<dbReference type="PROSITE" id="PS50931">
    <property type="entry name" value="HTH_LYSR"/>
    <property type="match status" value="1"/>
</dbReference>
<dbReference type="PANTHER" id="PTHR30537">
    <property type="entry name" value="HTH-TYPE TRANSCRIPTIONAL REGULATOR"/>
    <property type="match status" value="1"/>
</dbReference>
<evidence type="ECO:0000256" key="3">
    <source>
        <dbReference type="ARBA" id="ARBA00023125"/>
    </source>
</evidence>
<dbReference type="GO" id="GO:0043565">
    <property type="term" value="F:sequence-specific DNA binding"/>
    <property type="evidence" value="ECO:0007669"/>
    <property type="project" value="TreeGrafter"/>
</dbReference>
<evidence type="ECO:0000256" key="2">
    <source>
        <dbReference type="ARBA" id="ARBA00023015"/>
    </source>
</evidence>
<protein>
    <submittedName>
        <fullName evidence="6">Bacterial regulatory helix-turn-helix protein, lysR family</fullName>
    </submittedName>
</protein>
<dbReference type="InterPro" id="IPR036388">
    <property type="entry name" value="WH-like_DNA-bd_sf"/>
</dbReference>
<name>A0A1S6HRH6_9GAMM</name>
<evidence type="ECO:0000259" key="5">
    <source>
        <dbReference type="PROSITE" id="PS50931"/>
    </source>
</evidence>
<evidence type="ECO:0000313" key="6">
    <source>
        <dbReference type="EMBL" id="AQS38125.1"/>
    </source>
</evidence>
<evidence type="ECO:0000313" key="7">
    <source>
        <dbReference type="Proteomes" id="UP000189545"/>
    </source>
</evidence>
<proteinExistence type="inferred from homology"/>
<dbReference type="KEGG" id="spsw:Sps_02978"/>
<evidence type="ECO:0000256" key="4">
    <source>
        <dbReference type="ARBA" id="ARBA00023163"/>
    </source>
</evidence>
<dbReference type="Gene3D" id="1.10.10.10">
    <property type="entry name" value="Winged helix-like DNA-binding domain superfamily/Winged helix DNA-binding domain"/>
    <property type="match status" value="1"/>
</dbReference>
<dbReference type="STRING" id="225848.Sps_02978"/>